<dbReference type="EMBL" id="MF663786">
    <property type="protein sequence ID" value="ATI15694.1"/>
    <property type="molecule type" value="Genomic_DNA"/>
</dbReference>
<organism evidence="1 2">
    <name type="scientific">Bordetella phage vB_BbrM_PHB04</name>
    <dbReference type="NCBI Taxonomy" id="2029657"/>
    <lineage>
        <taxon>Viruses</taxon>
        <taxon>Duplodnaviria</taxon>
        <taxon>Heunggongvirae</taxon>
        <taxon>Uroviricota</taxon>
        <taxon>Caudoviricetes</taxon>
        <taxon>Phabquatrovirus</taxon>
        <taxon>Phabquatrovirus PHB04</taxon>
    </lineage>
</organism>
<accession>A0A291LA56</accession>
<name>A0A291LA56_9CAUD</name>
<evidence type="ECO:0000313" key="2">
    <source>
        <dbReference type="Proteomes" id="UP000228765"/>
    </source>
</evidence>
<keyword evidence="2" id="KW-1185">Reference proteome</keyword>
<dbReference type="Proteomes" id="UP000228765">
    <property type="component" value="Segment"/>
</dbReference>
<dbReference type="KEGG" id="vg:54982950"/>
<proteinExistence type="predicted"/>
<protein>
    <submittedName>
        <fullName evidence="1">Uncharacterized protein</fullName>
    </submittedName>
</protein>
<sequence>MKIVSEVIQPDASAWSALVEVRGVLFRASYVANRLSCGLAPYKHAPRRPRWYLESVQRWAEKQVAALPAEWMQMHRELYPA</sequence>
<dbReference type="RefSeq" id="YP_009792742.1">
    <property type="nucleotide sequence ID" value="NC_047861.1"/>
</dbReference>
<evidence type="ECO:0000313" key="1">
    <source>
        <dbReference type="EMBL" id="ATI15694.1"/>
    </source>
</evidence>
<dbReference type="GeneID" id="54982950"/>
<reference evidence="1 2" key="1">
    <citation type="submission" date="2017-08" db="EMBL/GenBank/DDBJ databases">
        <title>Complete genome sequence of a novel bacteriophage infecting Bordetella bronchiseptica.</title>
        <authorList>
            <person name="Chen Y."/>
            <person name="Song J."/>
            <person name="Wu B."/>
        </authorList>
    </citation>
    <scope>NUCLEOTIDE SEQUENCE [LARGE SCALE GENOMIC DNA]</scope>
</reference>